<dbReference type="Proteomes" id="UP000734823">
    <property type="component" value="Unassembled WGS sequence"/>
</dbReference>
<reference evidence="3 4" key="1">
    <citation type="submission" date="2020-06" db="EMBL/GenBank/DDBJ databases">
        <title>Actinokineospora xiongansis sp. nov., isolated from soil of Baiyangdian.</title>
        <authorList>
            <person name="Zhang X."/>
        </authorList>
    </citation>
    <scope>NUCLEOTIDE SEQUENCE [LARGE SCALE GENOMIC DNA]</scope>
    <source>
        <strain evidence="3 4">HBU206404</strain>
    </source>
</reference>
<organism evidence="3 4">
    <name type="scientific">Actinokineospora xionganensis</name>
    <dbReference type="NCBI Taxonomy" id="2684470"/>
    <lineage>
        <taxon>Bacteria</taxon>
        <taxon>Bacillati</taxon>
        <taxon>Actinomycetota</taxon>
        <taxon>Actinomycetes</taxon>
        <taxon>Pseudonocardiales</taxon>
        <taxon>Pseudonocardiaceae</taxon>
        <taxon>Actinokineospora</taxon>
    </lineage>
</organism>
<name>A0ABR7L2U0_9PSEU</name>
<dbReference type="RefSeq" id="WP_187218800.1">
    <property type="nucleotide sequence ID" value="NZ_JABVED010000002.1"/>
</dbReference>
<comment type="caution">
    <text evidence="3">The sequence shown here is derived from an EMBL/GenBank/DDBJ whole genome shotgun (WGS) entry which is preliminary data.</text>
</comment>
<gene>
    <name evidence="3" type="ORF">GPZ80_05895</name>
</gene>
<dbReference type="EMBL" id="JABVED010000002">
    <property type="protein sequence ID" value="MBC6446706.1"/>
    <property type="molecule type" value="Genomic_DNA"/>
</dbReference>
<comment type="similarity">
    <text evidence="1">Belongs to the AHA1 family.</text>
</comment>
<dbReference type="Pfam" id="PF08327">
    <property type="entry name" value="AHSA1"/>
    <property type="match status" value="1"/>
</dbReference>
<dbReference type="Gene3D" id="3.30.530.20">
    <property type="match status" value="1"/>
</dbReference>
<proteinExistence type="inferred from homology"/>
<feature type="domain" description="Activator of Hsp90 ATPase homologue 1/2-like C-terminal" evidence="2">
    <location>
        <begin position="20"/>
        <end position="128"/>
    </location>
</feature>
<evidence type="ECO:0000256" key="1">
    <source>
        <dbReference type="ARBA" id="ARBA00006817"/>
    </source>
</evidence>
<evidence type="ECO:0000313" key="4">
    <source>
        <dbReference type="Proteomes" id="UP000734823"/>
    </source>
</evidence>
<accession>A0ABR7L2U0</accession>
<dbReference type="InterPro" id="IPR023393">
    <property type="entry name" value="START-like_dom_sf"/>
</dbReference>
<dbReference type="SUPFAM" id="SSF55961">
    <property type="entry name" value="Bet v1-like"/>
    <property type="match status" value="1"/>
</dbReference>
<dbReference type="CDD" id="cd07814">
    <property type="entry name" value="SRPBCC_CalC_Aha1-like"/>
    <property type="match status" value="1"/>
</dbReference>
<sequence length="133" mass="15070">MIGQTKDAGWQIGVSRTLAHPIDKVWDLIAGRAGLDLWLGPDVELKPEKGFRYETATGITGEVRSFHEHDRIRLTWRPADWDHDSTVQVAMAAAGDRTKLTFHQEWLTGAEERERQRAYWQGVMDNVVDALGS</sequence>
<protein>
    <submittedName>
        <fullName evidence="3">SRPBCC domain-containing protein</fullName>
    </submittedName>
</protein>
<dbReference type="InterPro" id="IPR013538">
    <property type="entry name" value="ASHA1/2-like_C"/>
</dbReference>
<evidence type="ECO:0000259" key="2">
    <source>
        <dbReference type="Pfam" id="PF08327"/>
    </source>
</evidence>
<evidence type="ECO:0000313" key="3">
    <source>
        <dbReference type="EMBL" id="MBC6446706.1"/>
    </source>
</evidence>
<keyword evidence="4" id="KW-1185">Reference proteome</keyword>